<comment type="caution">
    <text evidence="2">The sequence shown here is derived from an EMBL/GenBank/DDBJ whole genome shotgun (WGS) entry which is preliminary data.</text>
</comment>
<name>A0A7Z7LWC7_9FLAO</name>
<dbReference type="Proteomes" id="UP000254876">
    <property type="component" value="Unassembled WGS sequence"/>
</dbReference>
<organism evidence="2 3">
    <name type="scientific">Elizabethkingia anophelis</name>
    <dbReference type="NCBI Taxonomy" id="1117645"/>
    <lineage>
        <taxon>Bacteria</taxon>
        <taxon>Pseudomonadati</taxon>
        <taxon>Bacteroidota</taxon>
        <taxon>Flavobacteriia</taxon>
        <taxon>Flavobacteriales</taxon>
        <taxon>Weeksellaceae</taxon>
        <taxon>Elizabethkingia</taxon>
    </lineage>
</organism>
<dbReference type="InterPro" id="IPR036397">
    <property type="entry name" value="RNaseH_sf"/>
</dbReference>
<proteinExistence type="predicted"/>
<gene>
    <name evidence="2" type="primary">tnsB</name>
    <name evidence="2" type="ORF">NCTC10588_02206</name>
</gene>
<evidence type="ECO:0000259" key="1">
    <source>
        <dbReference type="PROSITE" id="PS50994"/>
    </source>
</evidence>
<dbReference type="AlphaFoldDB" id="A0A7Z7LWC7"/>
<dbReference type="RefSeq" id="WP_115172536.1">
    <property type="nucleotide sequence ID" value="NZ_JACLEQ010000012.1"/>
</dbReference>
<accession>A0A7Z7LWC7</accession>
<dbReference type="PROSITE" id="PS50994">
    <property type="entry name" value="INTEGRASE"/>
    <property type="match status" value="1"/>
</dbReference>
<reference evidence="2 3" key="1">
    <citation type="submission" date="2018-06" db="EMBL/GenBank/DDBJ databases">
        <authorList>
            <consortium name="Pathogen Informatics"/>
            <person name="Doyle S."/>
        </authorList>
    </citation>
    <scope>NUCLEOTIDE SEQUENCE [LARGE SCALE GENOMIC DNA]</scope>
    <source>
        <strain evidence="2 3">NCTC10588</strain>
    </source>
</reference>
<sequence length="610" mass="71060">MSRTYITKGEKVIYDNKECIIIKVISTSMVSISEVHSNIIHTVHIKDIIPFTELSSQPLELLSEKDWERAKRRFNIIKPILSDRGDLSVINKVSRDNNVSVPTIYRWLKFYDLGQTVASLAGGKKTGGEGKSRLTDKQEEIISDKINSVYLNQARKSIKKVINEIKISCNDLGIVPPHDTTIRRRIKSISEEEKVRKRFGVKEARYKYEPIKSHYQEATYPLSIVQIDHTLLNIVLVDELERKPYKRPWITVAIDVYSRMVVGFYLSFDTPGNIGTGMCISNSILPKELWLEKMGVSAHWPCWGVMDCLHLDNAKEFHSKMLKDACDNYGISLKYRPVATPHYGGHIERLMGIFSKEINDLPGTTFSNTEERKNYKSEERSSFTLPELERWLATYITKIYHTRVHSSLGVSPLKKYEDGIMGNDNIPGRGVLPRIHDIRKTRLDFMPFVERSVQEYGVVVDHLYYYDDVLRPYVHKKDGDRGYIFKRDPRDISVIYFLDPLTEQYYDIPFRNASHPPMSIWEYRDSLKKVKERNKEVNEGNIFEALKELNMIEKTSVSKTRKYRRESQVIDYRLTKEGDVENKTFQSESETMEIIKPFEDLDDEAFNRKY</sequence>
<dbReference type="GO" id="GO:0003676">
    <property type="term" value="F:nucleic acid binding"/>
    <property type="evidence" value="ECO:0007669"/>
    <property type="project" value="InterPro"/>
</dbReference>
<dbReference type="InterPro" id="IPR012337">
    <property type="entry name" value="RNaseH-like_sf"/>
</dbReference>
<feature type="domain" description="Integrase catalytic" evidence="1">
    <location>
        <begin position="217"/>
        <end position="420"/>
    </location>
</feature>
<dbReference type="Gene3D" id="1.10.10.60">
    <property type="entry name" value="Homeodomain-like"/>
    <property type="match status" value="1"/>
</dbReference>
<dbReference type="InterPro" id="IPR001584">
    <property type="entry name" value="Integrase_cat-core"/>
</dbReference>
<dbReference type="SUPFAM" id="SSF53098">
    <property type="entry name" value="Ribonuclease H-like"/>
    <property type="match status" value="1"/>
</dbReference>
<dbReference type="Gene3D" id="3.30.420.10">
    <property type="entry name" value="Ribonuclease H-like superfamily/Ribonuclease H"/>
    <property type="match status" value="1"/>
</dbReference>
<dbReference type="EMBL" id="UFYD01000001">
    <property type="protein sequence ID" value="STD05075.1"/>
    <property type="molecule type" value="Genomic_DNA"/>
</dbReference>
<dbReference type="GO" id="GO:0015074">
    <property type="term" value="P:DNA integration"/>
    <property type="evidence" value="ECO:0007669"/>
    <property type="project" value="InterPro"/>
</dbReference>
<evidence type="ECO:0000313" key="2">
    <source>
        <dbReference type="EMBL" id="STD05075.1"/>
    </source>
</evidence>
<protein>
    <submittedName>
        <fullName evidence="2">Transposon Tn7 transposition protein tnsB</fullName>
    </submittedName>
</protein>
<evidence type="ECO:0000313" key="3">
    <source>
        <dbReference type="Proteomes" id="UP000254876"/>
    </source>
</evidence>